<protein>
    <submittedName>
        <fullName evidence="5">Arginine ABC transporter substrate-binding protein</fullName>
    </submittedName>
</protein>
<dbReference type="CDD" id="cd13622">
    <property type="entry name" value="PBP2_Arg_3"/>
    <property type="match status" value="1"/>
</dbReference>
<feature type="signal peptide" evidence="3">
    <location>
        <begin position="1"/>
        <end position="20"/>
    </location>
</feature>
<dbReference type="Pfam" id="PF00497">
    <property type="entry name" value="SBP_bac_3"/>
    <property type="match status" value="1"/>
</dbReference>
<sequence length="247" mass="27803">MKKIICLLIIAFTLHTLAHAQNPPLRVAVNRFEPPFVMQGANKQLFGYDISMMKYICAEIQRDCNFIPMDFKNLIPALVNNEADAAIGAIGINAERALQVNFSIPYLPSYSRFLTRSNLAKEPFNPMFLDNKAIGIVSGSVFESEIRRMGIKNPDIQQYDFEGDIIDALANEEIDLALLDAPTTLYWQSKSSGLLKAYGPPMPYGFGLGIAVNRDSGNLLREINLALTKYLKSKEFKKNFSMYLEEF</sequence>
<name>A0A0W0VPZ3_9GAMM</name>
<dbReference type="RefSeq" id="WP_058529016.1">
    <property type="nucleotide sequence ID" value="NZ_CAAAHZ010000006.1"/>
</dbReference>
<reference evidence="5 6" key="1">
    <citation type="submission" date="2015-11" db="EMBL/GenBank/DDBJ databases">
        <title>Genomic analysis of 38 Legionella species identifies large and diverse effector repertoires.</title>
        <authorList>
            <person name="Burstein D."/>
            <person name="Amaro F."/>
            <person name="Zusman T."/>
            <person name="Lifshitz Z."/>
            <person name="Cohen O."/>
            <person name="Gilbert J.A."/>
            <person name="Pupko T."/>
            <person name="Shuman H.A."/>
            <person name="Segal G."/>
        </authorList>
    </citation>
    <scope>NUCLEOTIDE SEQUENCE [LARGE SCALE GENOMIC DNA]</scope>
    <source>
        <strain evidence="5 6">ATCC 49505</strain>
    </source>
</reference>
<gene>
    <name evidence="5" type="ORF">Llon_1030</name>
</gene>
<comment type="similarity">
    <text evidence="1">Belongs to the bacterial solute-binding protein 3 family.</text>
</comment>
<proteinExistence type="inferred from homology"/>
<dbReference type="EMBL" id="LNYK01000014">
    <property type="protein sequence ID" value="KTD21865.1"/>
    <property type="molecule type" value="Genomic_DNA"/>
</dbReference>
<dbReference type="AlphaFoldDB" id="A0A0W0VPZ3"/>
<dbReference type="PANTHER" id="PTHR35936:SF37">
    <property type="entry name" value="AMINO ACID ABC TRANSPORTER SUBSTRATE-BINDING PROTEIN"/>
    <property type="match status" value="1"/>
</dbReference>
<feature type="chain" id="PRO_5006914974" evidence="3">
    <location>
        <begin position="21"/>
        <end position="247"/>
    </location>
</feature>
<evidence type="ECO:0000259" key="4">
    <source>
        <dbReference type="SMART" id="SM00062"/>
    </source>
</evidence>
<dbReference type="Proteomes" id="UP000054997">
    <property type="component" value="Unassembled WGS sequence"/>
</dbReference>
<dbReference type="Gene3D" id="3.40.190.10">
    <property type="entry name" value="Periplasmic binding protein-like II"/>
    <property type="match status" value="2"/>
</dbReference>
<feature type="domain" description="Solute-binding protein family 3/N-terminal" evidence="4">
    <location>
        <begin position="24"/>
        <end position="243"/>
    </location>
</feature>
<evidence type="ECO:0000256" key="1">
    <source>
        <dbReference type="ARBA" id="ARBA00010333"/>
    </source>
</evidence>
<evidence type="ECO:0000256" key="3">
    <source>
        <dbReference type="SAM" id="SignalP"/>
    </source>
</evidence>
<dbReference type="PANTHER" id="PTHR35936">
    <property type="entry name" value="MEMBRANE-BOUND LYTIC MUREIN TRANSGLYCOSYLASE F"/>
    <property type="match status" value="1"/>
</dbReference>
<dbReference type="InterPro" id="IPR001638">
    <property type="entry name" value="Solute-binding_3/MltF_N"/>
</dbReference>
<dbReference type="PATRIC" id="fig|45068.5.peg.1114"/>
<keyword evidence="6" id="KW-1185">Reference proteome</keyword>
<evidence type="ECO:0000313" key="6">
    <source>
        <dbReference type="Proteomes" id="UP000054997"/>
    </source>
</evidence>
<accession>A0A0W0VPZ3</accession>
<keyword evidence="2 3" id="KW-0732">Signal</keyword>
<dbReference type="OrthoDB" id="9768183at2"/>
<evidence type="ECO:0000256" key="2">
    <source>
        <dbReference type="ARBA" id="ARBA00022729"/>
    </source>
</evidence>
<dbReference type="SMART" id="SM00062">
    <property type="entry name" value="PBPb"/>
    <property type="match status" value="1"/>
</dbReference>
<dbReference type="SUPFAM" id="SSF53850">
    <property type="entry name" value="Periplasmic binding protein-like II"/>
    <property type="match status" value="1"/>
</dbReference>
<comment type="caution">
    <text evidence="5">The sequence shown here is derived from an EMBL/GenBank/DDBJ whole genome shotgun (WGS) entry which is preliminary data.</text>
</comment>
<dbReference type="STRING" id="45068.Llon_1030"/>
<evidence type="ECO:0000313" key="5">
    <source>
        <dbReference type="EMBL" id="KTD21865.1"/>
    </source>
</evidence>
<organism evidence="5 6">
    <name type="scientific">Legionella londiniensis</name>
    <dbReference type="NCBI Taxonomy" id="45068"/>
    <lineage>
        <taxon>Bacteria</taxon>
        <taxon>Pseudomonadati</taxon>
        <taxon>Pseudomonadota</taxon>
        <taxon>Gammaproteobacteria</taxon>
        <taxon>Legionellales</taxon>
        <taxon>Legionellaceae</taxon>
        <taxon>Legionella</taxon>
    </lineage>
</organism>